<dbReference type="GO" id="GO:0016787">
    <property type="term" value="F:hydrolase activity"/>
    <property type="evidence" value="ECO:0007669"/>
    <property type="project" value="UniProtKB-KW"/>
</dbReference>
<dbReference type="PANTHER" id="PTHR48098:SF6">
    <property type="entry name" value="FERRI-BACILLIBACTIN ESTERASE BESA"/>
    <property type="match status" value="1"/>
</dbReference>
<protein>
    <submittedName>
        <fullName evidence="2">Alpha/beta hydrolase</fullName>
    </submittedName>
</protein>
<name>A0A4Y9ESN9_9SPHN</name>
<dbReference type="Proteomes" id="UP000297737">
    <property type="component" value="Unassembled WGS sequence"/>
</dbReference>
<keyword evidence="1" id="KW-0732">Signal</keyword>
<dbReference type="InterPro" id="IPR029058">
    <property type="entry name" value="AB_hydrolase_fold"/>
</dbReference>
<proteinExistence type="predicted"/>
<dbReference type="InterPro" id="IPR000801">
    <property type="entry name" value="Esterase-like"/>
</dbReference>
<evidence type="ECO:0000313" key="3">
    <source>
        <dbReference type="Proteomes" id="UP000297737"/>
    </source>
</evidence>
<reference evidence="2 3" key="1">
    <citation type="submission" date="2019-02" db="EMBL/GenBank/DDBJ databases">
        <title>Polymorphobacter sp. isolated from the lake at the Tibet of China.</title>
        <authorList>
            <person name="Li A."/>
        </authorList>
    </citation>
    <scope>NUCLEOTIDE SEQUENCE [LARGE SCALE GENOMIC DNA]</scope>
    <source>
        <strain evidence="2 3">DJ1R-1</strain>
    </source>
</reference>
<dbReference type="OrthoDB" id="5523653at2"/>
<dbReference type="AlphaFoldDB" id="A0A4Y9ESN9"/>
<sequence length="303" mass="33375">MMRMLLALMLLLAAPALAAPPASGTTIEIPEFASKFVKPRHVSIWLPPGYSAQGKPARVLYMHDGQNIFDGANAYGGNEWGVDEAVTKLLAEHKLPPMIVIGVWNTDKRYEEYFPQKLVQYLPPALQAKLDAATKGGLQGDAYLKFLVRELKPYIDRHYRTLSGPADTAVMGSSMGGLISIYAMAEYPRVFGQAAALSVHWPLVAPSDAANAAGDADAVAAAFTRYFATAKWAPGRNRLYIDHGDQGLDQYYRPYSARIEAEMPALGWSGDSFVSRTWPGATHNEVSWRKRLDVPLLFLFGER</sequence>
<accession>A0A4Y9ESN9</accession>
<dbReference type="Pfam" id="PF00756">
    <property type="entry name" value="Esterase"/>
    <property type="match status" value="1"/>
</dbReference>
<gene>
    <name evidence="2" type="ORF">EUV02_02530</name>
</gene>
<dbReference type="PANTHER" id="PTHR48098">
    <property type="entry name" value="ENTEROCHELIN ESTERASE-RELATED"/>
    <property type="match status" value="1"/>
</dbReference>
<feature type="signal peptide" evidence="1">
    <location>
        <begin position="1"/>
        <end position="18"/>
    </location>
</feature>
<keyword evidence="2" id="KW-0378">Hydrolase</keyword>
<organism evidence="2 3">
    <name type="scientific">Glacieibacterium arshaanense</name>
    <dbReference type="NCBI Taxonomy" id="2511025"/>
    <lineage>
        <taxon>Bacteria</taxon>
        <taxon>Pseudomonadati</taxon>
        <taxon>Pseudomonadota</taxon>
        <taxon>Alphaproteobacteria</taxon>
        <taxon>Sphingomonadales</taxon>
        <taxon>Sphingosinicellaceae</taxon>
        <taxon>Glacieibacterium</taxon>
    </lineage>
</organism>
<evidence type="ECO:0000313" key="2">
    <source>
        <dbReference type="EMBL" id="TFU05918.1"/>
    </source>
</evidence>
<dbReference type="SUPFAM" id="SSF53474">
    <property type="entry name" value="alpha/beta-Hydrolases"/>
    <property type="match status" value="1"/>
</dbReference>
<dbReference type="EMBL" id="SIHO01000001">
    <property type="protein sequence ID" value="TFU05918.1"/>
    <property type="molecule type" value="Genomic_DNA"/>
</dbReference>
<keyword evidence="3" id="KW-1185">Reference proteome</keyword>
<comment type="caution">
    <text evidence="2">The sequence shown here is derived from an EMBL/GenBank/DDBJ whole genome shotgun (WGS) entry which is preliminary data.</text>
</comment>
<evidence type="ECO:0000256" key="1">
    <source>
        <dbReference type="SAM" id="SignalP"/>
    </source>
</evidence>
<feature type="chain" id="PRO_5021395848" evidence="1">
    <location>
        <begin position="19"/>
        <end position="303"/>
    </location>
</feature>
<dbReference type="Gene3D" id="3.40.50.1820">
    <property type="entry name" value="alpha/beta hydrolase"/>
    <property type="match status" value="1"/>
</dbReference>
<dbReference type="RefSeq" id="WP_135244642.1">
    <property type="nucleotide sequence ID" value="NZ_SIHO01000001.1"/>
</dbReference>
<dbReference type="InterPro" id="IPR050583">
    <property type="entry name" value="Mycobacterial_A85_antigen"/>
</dbReference>